<evidence type="ECO:0000313" key="7">
    <source>
        <dbReference type="EMBL" id="OGW97956.1"/>
    </source>
</evidence>
<dbReference type="InterPro" id="IPR051533">
    <property type="entry name" value="WaaL-like"/>
</dbReference>
<evidence type="ECO:0000256" key="5">
    <source>
        <dbReference type="SAM" id="Phobius"/>
    </source>
</evidence>
<feature type="transmembrane region" description="Helical" evidence="5">
    <location>
        <begin position="310"/>
        <end position="332"/>
    </location>
</feature>
<evidence type="ECO:0000256" key="4">
    <source>
        <dbReference type="ARBA" id="ARBA00023136"/>
    </source>
</evidence>
<feature type="transmembrane region" description="Helical" evidence="5">
    <location>
        <begin position="375"/>
        <end position="392"/>
    </location>
</feature>
<proteinExistence type="predicted"/>
<sequence length="407" mass="46107">MMNINLKRIAEYALYGVILCFSFSKALLEIFVTISIISWLIFIFLNKSEAKPLRQLIILLSTFLIISSISSFQSDHLETSLRGILKLFKSSMILLIGMHLFSQHEKLQRLWYVLLCAFGVIVVDSIIQHVFGYDLFRQNPILYSDTQIRLTGPFQQYGLLASFLIAATPIIYVFLTTVRLTSKVKQSAAISVFIIGLFILYKTHSRGAWLAAFVSWIVYAVITKQKKLLLILILTAFISPLVLPKNALLHLNIERKEQSLAERYQLWRRALEVIKARPLFGCGINTYAVNHQKYDTIKHWRVPGYYAHNGYLQLAAETGLIALALFLTIIFISFQNGMKALRSPPSEEMKPIFAGIICGALALLLQAGVDTTLHNLQSAFLIWFFLGLLNAISNIKQNEEVKAQTNG</sequence>
<feature type="transmembrane region" description="Helical" evidence="5">
    <location>
        <begin position="56"/>
        <end position="72"/>
    </location>
</feature>
<dbReference type="InterPro" id="IPR007016">
    <property type="entry name" value="O-antigen_ligase-rel_domated"/>
</dbReference>
<organism evidence="7 8">
    <name type="scientific">Candidatus Danuiimicrobium aquiferis</name>
    <dbReference type="NCBI Taxonomy" id="1801832"/>
    <lineage>
        <taxon>Bacteria</taxon>
        <taxon>Pseudomonadati</taxon>
        <taxon>Candidatus Omnitrophota</taxon>
        <taxon>Candidatus Danuiimicrobium</taxon>
    </lineage>
</organism>
<feature type="transmembrane region" description="Helical" evidence="5">
    <location>
        <begin position="184"/>
        <end position="201"/>
    </location>
</feature>
<evidence type="ECO:0000256" key="3">
    <source>
        <dbReference type="ARBA" id="ARBA00022989"/>
    </source>
</evidence>
<dbReference type="PANTHER" id="PTHR37422:SF13">
    <property type="entry name" value="LIPOPOLYSACCHARIDE BIOSYNTHESIS PROTEIN PA4999-RELATED"/>
    <property type="match status" value="1"/>
</dbReference>
<feature type="transmembrane region" description="Helical" evidence="5">
    <location>
        <begin position="110"/>
        <end position="131"/>
    </location>
</feature>
<accession>A0A1G1KYG1</accession>
<name>A0A1G1KYG1_9BACT</name>
<reference evidence="7 8" key="1">
    <citation type="journal article" date="2016" name="Nat. Commun.">
        <title>Thousands of microbial genomes shed light on interconnected biogeochemical processes in an aquifer system.</title>
        <authorList>
            <person name="Anantharaman K."/>
            <person name="Brown C.T."/>
            <person name="Hug L.A."/>
            <person name="Sharon I."/>
            <person name="Castelle C.J."/>
            <person name="Probst A.J."/>
            <person name="Thomas B.C."/>
            <person name="Singh A."/>
            <person name="Wilkins M.J."/>
            <person name="Karaoz U."/>
            <person name="Brodie E.L."/>
            <person name="Williams K.H."/>
            <person name="Hubbard S.S."/>
            <person name="Banfield J.F."/>
        </authorList>
    </citation>
    <scope>NUCLEOTIDE SEQUENCE [LARGE SCALE GENOMIC DNA]</scope>
</reference>
<feature type="transmembrane region" description="Helical" evidence="5">
    <location>
        <begin position="12"/>
        <end position="44"/>
    </location>
</feature>
<protein>
    <recommendedName>
        <fullName evidence="6">O-antigen ligase-related domain-containing protein</fullName>
    </recommendedName>
</protein>
<evidence type="ECO:0000256" key="2">
    <source>
        <dbReference type="ARBA" id="ARBA00022692"/>
    </source>
</evidence>
<evidence type="ECO:0000313" key="8">
    <source>
        <dbReference type="Proteomes" id="UP000178187"/>
    </source>
</evidence>
<gene>
    <name evidence="7" type="ORF">A3G33_06885</name>
</gene>
<feature type="transmembrane region" description="Helical" evidence="5">
    <location>
        <begin position="229"/>
        <end position="248"/>
    </location>
</feature>
<keyword evidence="3 5" id="KW-1133">Transmembrane helix</keyword>
<dbReference type="Pfam" id="PF04932">
    <property type="entry name" value="Wzy_C"/>
    <property type="match status" value="1"/>
</dbReference>
<feature type="transmembrane region" description="Helical" evidence="5">
    <location>
        <begin position="157"/>
        <end position="175"/>
    </location>
</feature>
<dbReference type="Proteomes" id="UP000178187">
    <property type="component" value="Unassembled WGS sequence"/>
</dbReference>
<evidence type="ECO:0000256" key="1">
    <source>
        <dbReference type="ARBA" id="ARBA00004141"/>
    </source>
</evidence>
<keyword evidence="2 5" id="KW-0812">Transmembrane</keyword>
<comment type="caution">
    <text evidence="7">The sequence shown here is derived from an EMBL/GenBank/DDBJ whole genome shotgun (WGS) entry which is preliminary data.</text>
</comment>
<dbReference type="AlphaFoldDB" id="A0A1G1KYG1"/>
<feature type="domain" description="O-antigen ligase-related" evidence="6">
    <location>
        <begin position="192"/>
        <end position="327"/>
    </location>
</feature>
<keyword evidence="4 5" id="KW-0472">Membrane</keyword>
<feature type="transmembrane region" description="Helical" evidence="5">
    <location>
        <begin position="207"/>
        <end position="222"/>
    </location>
</feature>
<comment type="subcellular location">
    <subcellularLocation>
        <location evidence="1">Membrane</location>
        <topology evidence="1">Multi-pass membrane protein</topology>
    </subcellularLocation>
</comment>
<dbReference type="PANTHER" id="PTHR37422">
    <property type="entry name" value="TEICHURONIC ACID BIOSYNTHESIS PROTEIN TUAE"/>
    <property type="match status" value="1"/>
</dbReference>
<feature type="transmembrane region" description="Helical" evidence="5">
    <location>
        <begin position="352"/>
        <end position="369"/>
    </location>
</feature>
<dbReference type="GO" id="GO:0016020">
    <property type="term" value="C:membrane"/>
    <property type="evidence" value="ECO:0007669"/>
    <property type="project" value="UniProtKB-SubCell"/>
</dbReference>
<evidence type="ECO:0000259" key="6">
    <source>
        <dbReference type="Pfam" id="PF04932"/>
    </source>
</evidence>
<dbReference type="EMBL" id="MHFR01000037">
    <property type="protein sequence ID" value="OGW97956.1"/>
    <property type="molecule type" value="Genomic_DNA"/>
</dbReference>